<dbReference type="OrthoDB" id="9805710at2"/>
<dbReference type="InterPro" id="IPR023753">
    <property type="entry name" value="FAD/NAD-binding_dom"/>
</dbReference>
<keyword evidence="6" id="KW-0560">Oxidoreductase</keyword>
<dbReference type="Pfam" id="PF07992">
    <property type="entry name" value="Pyr_redox_2"/>
    <property type="match status" value="1"/>
</dbReference>
<keyword evidence="2" id="KW-0285">Flavoprotein</keyword>
<dbReference type="STRING" id="314230.DSM3645_04135"/>
<dbReference type="GO" id="GO:0048038">
    <property type="term" value="F:quinone binding"/>
    <property type="evidence" value="ECO:0007669"/>
    <property type="project" value="UniProtKB-KW"/>
</dbReference>
<dbReference type="InterPro" id="IPR015904">
    <property type="entry name" value="Sulphide_quinone_reductase"/>
</dbReference>
<keyword evidence="4" id="KW-0274">FAD</keyword>
<evidence type="ECO:0000256" key="5">
    <source>
        <dbReference type="ARBA" id="ARBA00022946"/>
    </source>
</evidence>
<dbReference type="GO" id="GO:0071949">
    <property type="term" value="F:FAD binding"/>
    <property type="evidence" value="ECO:0007669"/>
    <property type="project" value="TreeGrafter"/>
</dbReference>
<comment type="cofactor">
    <cofactor evidence="1">
        <name>FAD</name>
        <dbReference type="ChEBI" id="CHEBI:57692"/>
    </cofactor>
</comment>
<sequence>MSHHQILIVGGGTAGITVAARLRNANHALDIAIIEPAEQHYYQPLWTLVGGGMFAPEDSGRNEADVIPYGVKWIKDAVVAFDPNENKVTTREGDEVSYEHLIVAPGIQVNWDKIKGLKESVGKSGVCSNYSINTVGSTWKFIRELKEGTALFTQPAGAVKCGGAPQKICYLAEDHFRKVGVRDKINVVFTAAGPRLFAVEKYREVLEKAAARKNVDTRFRLNLVEIRPAAKEAIYRHMDTENEVVIQYDMIHVTPPMSAPDFVAQSPLASEAGWVDVDKYTLQHVRFPNVFALGDASSLPTSKTGAAIRKQAPVLVENLLARMRHEPLTAKYDGYTSCPVVTGYDSLVLAEFDYDNQPAETFPFNQAQERFSMLLLKKFGLPALYWHGMLKGRV</sequence>
<dbReference type="HOGENOM" id="CLU_030742_2_0_0"/>
<proteinExistence type="predicted"/>
<dbReference type="eggNOG" id="COG0446">
    <property type="taxonomic scope" value="Bacteria"/>
</dbReference>
<feature type="domain" description="FAD/NAD(P)-binding" evidence="7">
    <location>
        <begin position="5"/>
        <end position="299"/>
    </location>
</feature>
<dbReference type="SUPFAM" id="SSF51905">
    <property type="entry name" value="FAD/NAD(P)-binding domain"/>
    <property type="match status" value="2"/>
</dbReference>
<reference evidence="8 9" key="1">
    <citation type="submission" date="2006-02" db="EMBL/GenBank/DDBJ databases">
        <authorList>
            <person name="Amann R."/>
            <person name="Ferriera S."/>
            <person name="Johnson J."/>
            <person name="Kravitz S."/>
            <person name="Halpern A."/>
            <person name="Remington K."/>
            <person name="Beeson K."/>
            <person name="Tran B."/>
            <person name="Rogers Y.-H."/>
            <person name="Friedman R."/>
            <person name="Venter J.C."/>
        </authorList>
    </citation>
    <scope>NUCLEOTIDE SEQUENCE [LARGE SCALE GENOMIC DNA]</scope>
    <source>
        <strain evidence="8 9">DSM 3645</strain>
    </source>
</reference>
<dbReference type="AlphaFoldDB" id="A4A1Y6"/>
<dbReference type="PANTHER" id="PTHR10632:SF2">
    <property type="entry name" value="SULFIDE:QUINONE OXIDOREDUCTASE, MITOCHONDRIAL"/>
    <property type="match status" value="1"/>
</dbReference>
<keyword evidence="5" id="KW-0809">Transit peptide</keyword>
<dbReference type="InterPro" id="IPR036188">
    <property type="entry name" value="FAD/NAD-bd_sf"/>
</dbReference>
<name>A4A1Y6_9BACT</name>
<dbReference type="FunFam" id="3.50.50.60:FF:000034">
    <property type="entry name" value="sulfide:quinone oxidoreductase, mitochondrial"/>
    <property type="match status" value="1"/>
</dbReference>
<organism evidence="8 9">
    <name type="scientific">Blastopirellula marina DSM 3645</name>
    <dbReference type="NCBI Taxonomy" id="314230"/>
    <lineage>
        <taxon>Bacteria</taxon>
        <taxon>Pseudomonadati</taxon>
        <taxon>Planctomycetota</taxon>
        <taxon>Planctomycetia</taxon>
        <taxon>Pirellulales</taxon>
        <taxon>Pirellulaceae</taxon>
        <taxon>Blastopirellula</taxon>
    </lineage>
</organism>
<evidence type="ECO:0000256" key="1">
    <source>
        <dbReference type="ARBA" id="ARBA00001974"/>
    </source>
</evidence>
<evidence type="ECO:0000256" key="6">
    <source>
        <dbReference type="ARBA" id="ARBA00023002"/>
    </source>
</evidence>
<evidence type="ECO:0000259" key="7">
    <source>
        <dbReference type="Pfam" id="PF07992"/>
    </source>
</evidence>
<accession>A4A1Y6</accession>
<evidence type="ECO:0000313" key="8">
    <source>
        <dbReference type="EMBL" id="EAQ77220.1"/>
    </source>
</evidence>
<dbReference type="RefSeq" id="WP_002654421.1">
    <property type="nucleotide sequence ID" value="NZ_CH672377.1"/>
</dbReference>
<gene>
    <name evidence="8" type="ORF">DSM3645_04135</name>
</gene>
<comment type="caution">
    <text evidence="8">The sequence shown here is derived from an EMBL/GenBank/DDBJ whole genome shotgun (WGS) entry which is preliminary data.</text>
</comment>
<dbReference type="EMBL" id="AANZ01000039">
    <property type="protein sequence ID" value="EAQ77220.1"/>
    <property type="molecule type" value="Genomic_DNA"/>
</dbReference>
<dbReference type="PRINTS" id="PR00420">
    <property type="entry name" value="RNGMNOXGNASE"/>
</dbReference>
<keyword evidence="3" id="KW-0874">Quinone</keyword>
<evidence type="ECO:0000313" key="9">
    <source>
        <dbReference type="Proteomes" id="UP000004358"/>
    </source>
</evidence>
<dbReference type="GO" id="GO:0070224">
    <property type="term" value="F:sulfide:quinone oxidoreductase activity"/>
    <property type="evidence" value="ECO:0007669"/>
    <property type="project" value="TreeGrafter"/>
</dbReference>
<evidence type="ECO:0000256" key="3">
    <source>
        <dbReference type="ARBA" id="ARBA00022719"/>
    </source>
</evidence>
<dbReference type="GO" id="GO:0070221">
    <property type="term" value="P:sulfide oxidation, using sulfide:quinone oxidoreductase"/>
    <property type="evidence" value="ECO:0007669"/>
    <property type="project" value="TreeGrafter"/>
</dbReference>
<dbReference type="PANTHER" id="PTHR10632">
    <property type="entry name" value="SULFIDE:QUINONE OXIDOREDUCTASE"/>
    <property type="match status" value="1"/>
</dbReference>
<evidence type="ECO:0000256" key="4">
    <source>
        <dbReference type="ARBA" id="ARBA00022827"/>
    </source>
</evidence>
<dbReference type="Proteomes" id="UP000004358">
    <property type="component" value="Unassembled WGS sequence"/>
</dbReference>
<evidence type="ECO:0000256" key="2">
    <source>
        <dbReference type="ARBA" id="ARBA00022630"/>
    </source>
</evidence>
<protein>
    <recommendedName>
        <fullName evidence="7">FAD/NAD(P)-binding domain-containing protein</fullName>
    </recommendedName>
</protein>
<dbReference type="Gene3D" id="3.50.50.60">
    <property type="entry name" value="FAD/NAD(P)-binding domain"/>
    <property type="match status" value="2"/>
</dbReference>